<protein>
    <submittedName>
        <fullName evidence="1">Uncharacterized protein</fullName>
    </submittedName>
</protein>
<evidence type="ECO:0000313" key="2">
    <source>
        <dbReference type="Proteomes" id="UP000724584"/>
    </source>
</evidence>
<keyword evidence="2" id="KW-1185">Reference proteome</keyword>
<name>A0ACB7PES7_9PEZI</name>
<comment type="caution">
    <text evidence="1">The sequence shown here is derived from an EMBL/GenBank/DDBJ whole genome shotgun (WGS) entry which is preliminary data.</text>
</comment>
<proteinExistence type="predicted"/>
<dbReference type="Proteomes" id="UP000724584">
    <property type="component" value="Unassembled WGS sequence"/>
</dbReference>
<gene>
    <name evidence="1" type="ORF">F5144DRAFT_570124</name>
</gene>
<sequence length="401" mass="45316">MMAVPKVNAGCILAKPLRERINIHYESDDDCVVFIRCNGREFQIELSPFFLCNSPLLTARYHKFVAAVRYRSWTDGEEGDSGEEDHPEDVQARFYDWIITVFKPIFSAVAPTVPPSFDPDMIQTGEGKPMLSEYLLPETHRCLLESENDEPFPIHMPDEESQFMEPLCHVDPDLASEAQEHVRFFDPSAVEVSFQRPEQALDDTPTQVLVDLDGSGDKVTCFFKGFGAGEFIPLERELEAHLQLLKSKVVPKVRVVRLLGVVAVEDGRVAGLLLPYVDFGGENDGVLDELYLRRIPVVLRERWVRQIKEPVQQLHEGGVVWGEATANNVLIDKNDDAWLIGLGGYYTEGWVDEEKRGTKEGDLQGVERIVEYLFSEEDNSESTASDYDFDSASEKAVQEPQ</sequence>
<evidence type="ECO:0000313" key="1">
    <source>
        <dbReference type="EMBL" id="KAH6637284.1"/>
    </source>
</evidence>
<dbReference type="EMBL" id="JAGIZQ010000003">
    <property type="protein sequence ID" value="KAH6637284.1"/>
    <property type="molecule type" value="Genomic_DNA"/>
</dbReference>
<accession>A0ACB7PES7</accession>
<organism evidence="1 2">
    <name type="scientific">Chaetomium tenue</name>
    <dbReference type="NCBI Taxonomy" id="1854479"/>
    <lineage>
        <taxon>Eukaryota</taxon>
        <taxon>Fungi</taxon>
        <taxon>Dikarya</taxon>
        <taxon>Ascomycota</taxon>
        <taxon>Pezizomycotina</taxon>
        <taxon>Sordariomycetes</taxon>
        <taxon>Sordariomycetidae</taxon>
        <taxon>Sordariales</taxon>
        <taxon>Chaetomiaceae</taxon>
        <taxon>Chaetomium</taxon>
    </lineage>
</organism>
<reference evidence="1 2" key="1">
    <citation type="journal article" date="2021" name="Nat. Commun.">
        <title>Genetic determinants of endophytism in the Arabidopsis root mycobiome.</title>
        <authorList>
            <person name="Mesny F."/>
            <person name="Miyauchi S."/>
            <person name="Thiergart T."/>
            <person name="Pickel B."/>
            <person name="Atanasova L."/>
            <person name="Karlsson M."/>
            <person name="Huettel B."/>
            <person name="Barry K.W."/>
            <person name="Haridas S."/>
            <person name="Chen C."/>
            <person name="Bauer D."/>
            <person name="Andreopoulos W."/>
            <person name="Pangilinan J."/>
            <person name="LaButti K."/>
            <person name="Riley R."/>
            <person name="Lipzen A."/>
            <person name="Clum A."/>
            <person name="Drula E."/>
            <person name="Henrissat B."/>
            <person name="Kohler A."/>
            <person name="Grigoriev I.V."/>
            <person name="Martin F.M."/>
            <person name="Hacquard S."/>
        </authorList>
    </citation>
    <scope>NUCLEOTIDE SEQUENCE [LARGE SCALE GENOMIC DNA]</scope>
    <source>
        <strain evidence="1 2">MPI-SDFR-AT-0079</strain>
    </source>
</reference>